<dbReference type="OrthoDB" id="836517at2"/>
<comment type="caution">
    <text evidence="2">The sequence shown here is derived from an EMBL/GenBank/DDBJ whole genome shotgun (WGS) entry which is preliminary data.</text>
</comment>
<dbReference type="Proteomes" id="UP000307768">
    <property type="component" value="Unassembled WGS sequence"/>
</dbReference>
<dbReference type="AlphaFoldDB" id="A0A5Q6RK41"/>
<dbReference type="GO" id="GO:0016491">
    <property type="term" value="F:oxidoreductase activity"/>
    <property type="evidence" value="ECO:0007669"/>
    <property type="project" value="InterPro"/>
</dbReference>
<dbReference type="PANTHER" id="PTHR36124:SF1">
    <property type="entry name" value="ER-BOUND OXYGENASE MPAB_MPAB'_RUBBER OXYGENASE CATALYTIC DOMAIN-CONTAINING PROTEIN"/>
    <property type="match status" value="1"/>
</dbReference>
<evidence type="ECO:0000259" key="1">
    <source>
        <dbReference type="Pfam" id="PF09995"/>
    </source>
</evidence>
<accession>A0A5Q6RK41</accession>
<dbReference type="Pfam" id="PF09995">
    <property type="entry name" value="MPAB_Lcp_cat"/>
    <property type="match status" value="1"/>
</dbReference>
<sequence length="305" mass="34508">MTQTLPPPPRGLDRLRRDAWQRVIAGLDPERDHETISAVLARYEFPWDIQQALSFALFRTFAVPSIGVLLQETHEFTERTQKRHDDTVLVLDAIIEDGLESPNGRAAVRRMNRMHGAYDISNDDMRYVLSTFVVTPVRWLADYGYRGLTAAEIEASTRSYQRIGQLMGIKDIPVDYAAFEALLDAYEAEHFAYDPRSREVADATLELLCTYYPKPLRRAVEVFSRAVMDPHVRDAFGYTAPPPAVVALSRGLLRLRGRVLRLAPVRVKASRPEDRGAVRTYLPGGYRIEDLGTHVETARSDATHA</sequence>
<feature type="domain" description="ER-bound oxygenase mpaB/mpaB'/Rubber oxygenase catalytic" evidence="1">
    <location>
        <begin position="64"/>
        <end position="253"/>
    </location>
</feature>
<gene>
    <name evidence="2" type="ORF">FE697_021365</name>
</gene>
<evidence type="ECO:0000313" key="2">
    <source>
        <dbReference type="EMBL" id="KAA1418371.1"/>
    </source>
</evidence>
<reference evidence="2 3" key="1">
    <citation type="submission" date="2019-09" db="EMBL/GenBank/DDBJ databases">
        <title>Mumia zhuanghuii sp. nov. isolated from the intestinal contents of plateau pika (Ochotona curzoniae) in the Qinghai-Tibet plateau of China.</title>
        <authorList>
            <person name="Tian Z."/>
        </authorList>
    </citation>
    <scope>NUCLEOTIDE SEQUENCE [LARGE SCALE GENOMIC DNA]</scope>
    <source>
        <strain evidence="3">350</strain>
    </source>
</reference>
<name>A0A5Q6RK41_9ACTN</name>
<dbReference type="InterPro" id="IPR018713">
    <property type="entry name" value="MPAB/Lcp_cat_dom"/>
</dbReference>
<dbReference type="EMBL" id="VDFQ02000007">
    <property type="protein sequence ID" value="KAA1418371.1"/>
    <property type="molecule type" value="Genomic_DNA"/>
</dbReference>
<protein>
    <submittedName>
        <fullName evidence="2">DUF2236 domain-containing protein</fullName>
    </submittedName>
</protein>
<dbReference type="RefSeq" id="WP_149771671.1">
    <property type="nucleotide sequence ID" value="NZ_VDFQ02000007.1"/>
</dbReference>
<evidence type="ECO:0000313" key="3">
    <source>
        <dbReference type="Proteomes" id="UP000307768"/>
    </source>
</evidence>
<dbReference type="PANTHER" id="PTHR36124">
    <property type="match status" value="1"/>
</dbReference>
<organism evidence="2 3">
    <name type="scientific">Mumia zhuanghuii</name>
    <dbReference type="NCBI Taxonomy" id="2585211"/>
    <lineage>
        <taxon>Bacteria</taxon>
        <taxon>Bacillati</taxon>
        <taxon>Actinomycetota</taxon>
        <taxon>Actinomycetes</taxon>
        <taxon>Propionibacteriales</taxon>
        <taxon>Nocardioidaceae</taxon>
        <taxon>Mumia</taxon>
    </lineage>
</organism>
<dbReference type="InterPro" id="IPR046366">
    <property type="entry name" value="MPAB"/>
</dbReference>
<proteinExistence type="predicted"/>